<name>A0ACC3SA65_9PEZI</name>
<accession>A0ACC3SA65</accession>
<protein>
    <submittedName>
        <fullName evidence="1">Uncharacterized protein</fullName>
    </submittedName>
</protein>
<dbReference type="Proteomes" id="UP001320706">
    <property type="component" value="Unassembled WGS sequence"/>
</dbReference>
<evidence type="ECO:0000313" key="2">
    <source>
        <dbReference type="Proteomes" id="UP001320706"/>
    </source>
</evidence>
<comment type="caution">
    <text evidence="1">The sequence shown here is derived from an EMBL/GenBank/DDBJ whole genome shotgun (WGS) entry which is preliminary data.</text>
</comment>
<keyword evidence="2" id="KW-1185">Reference proteome</keyword>
<organism evidence="1 2">
    <name type="scientific">Zalaria obscura</name>
    <dbReference type="NCBI Taxonomy" id="2024903"/>
    <lineage>
        <taxon>Eukaryota</taxon>
        <taxon>Fungi</taxon>
        <taxon>Dikarya</taxon>
        <taxon>Ascomycota</taxon>
        <taxon>Pezizomycotina</taxon>
        <taxon>Dothideomycetes</taxon>
        <taxon>Dothideomycetidae</taxon>
        <taxon>Dothideales</taxon>
        <taxon>Zalariaceae</taxon>
        <taxon>Zalaria</taxon>
    </lineage>
</organism>
<evidence type="ECO:0000313" key="1">
    <source>
        <dbReference type="EMBL" id="KAK8204317.1"/>
    </source>
</evidence>
<sequence length="757" mass="86896">MSDGIQQVSSLMAEMTVDSQAMVSSQRPPHSYFDMNNDLDGIPYIGGPHPSDDFFNCEEITPENGYNTYYAKHANYSMVELAHAVMSDEGSDPRTSGSAAGSTGEELYLAGMMVAQTTNAKVLRGLLKGNLAKAAEDNLALKQELHDLASQATKGHPCIYHHSMVDENGNALPKQVMADLLNHALEYCDGDNAELANAVDNVTGRYTVSMEESEQGYRAYPSHEKTKLPIHRRQKAIRRLRREVLLILRDMPEGETHLSWVLSCVGFSNQVQERFKNHRRHKHSTFVLNLLDAILQVMYPDHRYGMKQYVIWLVVDTKYAPFGEMFFARLCRSYVWLGHGMAYQAVGQSNEGVFSSPEKVRQAFREYIVENSPLLVNHARHCGGVRQPSHYDFHRDRCHKDMDARLQHLPFEESGAPMLEAVVDHPGLFRDMLHGLEKAVRAQVQEVLLARKEKEKANPDYLLEQNRWCAHRRHLMPTSVGIEDQVPLDSLLTTIQVLEKRKRERERALAEPHSPRVGTSNQAPGPFERLSQPPTSDSDASSSQDGMEEPAEPEFERLSQSPVSVSDAHPSRDNTEEPEASAFTKAFLEVFQDVRDEHITVKEIEQTFDKRMWAYIGKRYGITTKIARHRRRLQMMVLRIARDFAVIDWTELDNIKVTERERRKDLLRFAFSSTGLAAMEWQHRWYLWMLNGKYRRERDRPLLPPLLLLLGYQSYPMILEMLTWEQLLPKGHRKANVTAQPMPGRSWVWEEEWGEEC</sequence>
<reference evidence="1" key="1">
    <citation type="submission" date="2024-02" db="EMBL/GenBank/DDBJ databases">
        <title>Metagenome Assembled Genome of Zalaria obscura JY119.</title>
        <authorList>
            <person name="Vighnesh L."/>
            <person name="Jagadeeshwari U."/>
            <person name="Venkata Ramana C."/>
            <person name="Sasikala C."/>
        </authorList>
    </citation>
    <scope>NUCLEOTIDE SEQUENCE</scope>
    <source>
        <strain evidence="1">JY119</strain>
    </source>
</reference>
<dbReference type="EMBL" id="JAMKPW020000028">
    <property type="protein sequence ID" value="KAK8204317.1"/>
    <property type="molecule type" value="Genomic_DNA"/>
</dbReference>
<gene>
    <name evidence="1" type="ORF">M8818_005162</name>
</gene>
<proteinExistence type="predicted"/>